<dbReference type="EMBL" id="AQFT01000015">
    <property type="protein sequence ID" value="EMZ37055.1"/>
    <property type="molecule type" value="Genomic_DNA"/>
</dbReference>
<sequence>MVKHMPDWSRFLDFMDFCAAYYTIGLVRCAVFSFMLIGLVMLFRKVFFSERTFLRGLLWLSFLLIPFLGKLKLFYENKTICQATWWITYGTMHYRWVDRIYMAGIVAAVVRIFWKRLWLRKLVAGMETVLVDRIRISVMDMNITPFTVGLLKPKIVIPRVILESYDEEELMAVIRHERTHIRLGHLWIGLAWDILRCLLWVNPLLSVFQKQFRTDMEDICDRVCIQSSGRTAHEYGLVLLKTMKLLCFESERTPSAVTFAREREFADMKRRMNEIAGFRPYPKRLYVSLSAVVFLILGILLFVIHTCSYPRYTESRDIMIGHYDGKPEVVSYDTAELNRMISYDDRYVYVEREAFEHFLEENDVDGEIWIVFGGFYKLPGFAGAAEACIYEKGSKERIVRIPYDSIMDDWYLEWMKLL</sequence>
<gene>
    <name evidence="3" type="ORF">C823_00543</name>
</gene>
<evidence type="ECO:0000256" key="1">
    <source>
        <dbReference type="SAM" id="Phobius"/>
    </source>
</evidence>
<dbReference type="PANTHER" id="PTHR34978:SF3">
    <property type="entry name" value="SLR0241 PROTEIN"/>
    <property type="match status" value="1"/>
</dbReference>
<dbReference type="PANTHER" id="PTHR34978">
    <property type="entry name" value="POSSIBLE SENSOR-TRANSDUCER PROTEIN BLAR"/>
    <property type="match status" value="1"/>
</dbReference>
<dbReference type="Gene3D" id="3.30.2010.10">
    <property type="entry name" value="Metalloproteases ('zincins'), catalytic domain"/>
    <property type="match status" value="1"/>
</dbReference>
<dbReference type="Pfam" id="PF05569">
    <property type="entry name" value="Peptidase_M56"/>
    <property type="match status" value="1"/>
</dbReference>
<reference evidence="3 4" key="1">
    <citation type="journal article" date="2014" name="Genome Announc.">
        <title>Draft genome sequences of the altered schaedler flora, a defined bacterial community from gnotobiotic mice.</title>
        <authorList>
            <person name="Wannemuehler M.J."/>
            <person name="Overstreet A.M."/>
            <person name="Ward D.V."/>
            <person name="Phillips G.J."/>
        </authorList>
    </citation>
    <scope>NUCLEOTIDE SEQUENCE [LARGE SCALE GENOMIC DNA]</scope>
    <source>
        <strain evidence="3 4">ASF492</strain>
    </source>
</reference>
<feature type="transmembrane region" description="Helical" evidence="1">
    <location>
        <begin position="52"/>
        <end position="69"/>
    </location>
</feature>
<keyword evidence="1" id="KW-1133">Transmembrane helix</keyword>
<comment type="caution">
    <text evidence="3">The sequence shown here is derived from an EMBL/GenBank/DDBJ whole genome shotgun (WGS) entry which is preliminary data.</text>
</comment>
<feature type="transmembrane region" description="Helical" evidence="1">
    <location>
        <begin position="20"/>
        <end position="43"/>
    </location>
</feature>
<dbReference type="InterPro" id="IPR008756">
    <property type="entry name" value="Peptidase_M56"/>
</dbReference>
<dbReference type="Proteomes" id="UP000012589">
    <property type="component" value="Unassembled WGS sequence"/>
</dbReference>
<feature type="transmembrane region" description="Helical" evidence="1">
    <location>
        <begin position="96"/>
        <end position="114"/>
    </location>
</feature>
<dbReference type="InterPro" id="IPR052173">
    <property type="entry name" value="Beta-lactam_resp_regulator"/>
</dbReference>
<dbReference type="HOGENOM" id="CLU_663496_0_0_9"/>
<organism evidence="3 4">
    <name type="scientific">Eubacterium plexicaudatum ASF492</name>
    <dbReference type="NCBI Taxonomy" id="1235802"/>
    <lineage>
        <taxon>Bacteria</taxon>
        <taxon>Bacillati</taxon>
        <taxon>Bacillota</taxon>
        <taxon>Clostridia</taxon>
        <taxon>Eubacteriales</taxon>
        <taxon>Eubacteriaceae</taxon>
        <taxon>Eubacterium</taxon>
    </lineage>
</organism>
<keyword evidence="1" id="KW-0812">Transmembrane</keyword>
<evidence type="ECO:0000313" key="3">
    <source>
        <dbReference type="EMBL" id="EMZ37055.1"/>
    </source>
</evidence>
<dbReference type="STRING" id="1235802.C823_00543"/>
<evidence type="ECO:0000259" key="2">
    <source>
        <dbReference type="Pfam" id="PF05569"/>
    </source>
</evidence>
<keyword evidence="4" id="KW-1185">Reference proteome</keyword>
<dbReference type="CDD" id="cd07341">
    <property type="entry name" value="M56_BlaR1_MecR1_like"/>
    <property type="match status" value="1"/>
</dbReference>
<proteinExistence type="predicted"/>
<protein>
    <recommendedName>
        <fullName evidence="2">Peptidase M56 domain-containing protein</fullName>
    </recommendedName>
</protein>
<dbReference type="AlphaFoldDB" id="N2BF83"/>
<feature type="domain" description="Peptidase M56" evidence="2">
    <location>
        <begin position="105"/>
        <end position="250"/>
    </location>
</feature>
<name>N2BF83_9FIRM</name>
<dbReference type="eggNOG" id="COG4219">
    <property type="taxonomic scope" value="Bacteria"/>
</dbReference>
<feature type="transmembrane region" description="Helical" evidence="1">
    <location>
        <begin position="285"/>
        <end position="304"/>
    </location>
</feature>
<accession>N2BF83</accession>
<dbReference type="PATRIC" id="fig|1235802.3.peg.568"/>
<keyword evidence="1" id="KW-0472">Membrane</keyword>
<evidence type="ECO:0000313" key="4">
    <source>
        <dbReference type="Proteomes" id="UP000012589"/>
    </source>
</evidence>